<keyword evidence="5" id="KW-1185">Reference proteome</keyword>
<dbReference type="PANTHER" id="PTHR43335">
    <property type="entry name" value="ABC TRANSPORTER, ATP-BINDING PROTEIN"/>
    <property type="match status" value="1"/>
</dbReference>
<dbReference type="Proteomes" id="UP001157161">
    <property type="component" value="Unassembled WGS sequence"/>
</dbReference>
<organism evidence="4 5">
    <name type="scientific">Litorihabitans aurantiacus</name>
    <dbReference type="NCBI Taxonomy" id="1930061"/>
    <lineage>
        <taxon>Bacteria</taxon>
        <taxon>Bacillati</taxon>
        <taxon>Actinomycetota</taxon>
        <taxon>Actinomycetes</taxon>
        <taxon>Micrococcales</taxon>
        <taxon>Beutenbergiaceae</taxon>
        <taxon>Litorihabitans</taxon>
    </lineage>
</organism>
<comment type="similarity">
    <text evidence="1">Belongs to the ABC transporter superfamily.</text>
</comment>
<evidence type="ECO:0000256" key="2">
    <source>
        <dbReference type="ARBA" id="ARBA00022448"/>
    </source>
</evidence>
<evidence type="ECO:0000313" key="5">
    <source>
        <dbReference type="Proteomes" id="UP001157161"/>
    </source>
</evidence>
<name>A0AA37UWN3_9MICO</name>
<dbReference type="PANTHER" id="PTHR43335:SF4">
    <property type="entry name" value="ABC TRANSPORTER, ATP-BINDING PROTEIN"/>
    <property type="match status" value="1"/>
</dbReference>
<dbReference type="GO" id="GO:0016887">
    <property type="term" value="F:ATP hydrolysis activity"/>
    <property type="evidence" value="ECO:0007669"/>
    <property type="project" value="InterPro"/>
</dbReference>
<sequence length="211" mass="21809">MGAKRVDEVIEMTGLGAVASKRVGGFSLGMGQRLGIAAAMLGDPRTLILDEPVNGLDPEGVKWVRTMVRYLADDGRTVFLSSHLMSEMAITADHLIVIGRGTIITSGPVQDVIDATSGTSVTVRSPGAAQLAELLVGDGVSITASEPGLLTVRGRDAAAIGEAAARHQIVLHELTPVRASLEEAFMTLTAGEVEYHSGAPAGQQIQDGAAA</sequence>
<reference evidence="4" key="2">
    <citation type="submission" date="2023-02" db="EMBL/GenBank/DDBJ databases">
        <authorList>
            <person name="Sun Q."/>
            <person name="Mori K."/>
        </authorList>
    </citation>
    <scope>NUCLEOTIDE SEQUENCE</scope>
    <source>
        <strain evidence="4">NBRC 112290</strain>
    </source>
</reference>
<dbReference type="InterPro" id="IPR003439">
    <property type="entry name" value="ABC_transporter-like_ATP-bd"/>
</dbReference>
<evidence type="ECO:0000259" key="3">
    <source>
        <dbReference type="Pfam" id="PF00005"/>
    </source>
</evidence>
<comment type="caution">
    <text evidence="4">The sequence shown here is derived from an EMBL/GenBank/DDBJ whole genome shotgun (WGS) entry which is preliminary data.</text>
</comment>
<dbReference type="EMBL" id="BSUM01000001">
    <property type="protein sequence ID" value="GMA30517.1"/>
    <property type="molecule type" value="Genomic_DNA"/>
</dbReference>
<gene>
    <name evidence="4" type="ORF">GCM10025875_05090</name>
</gene>
<reference evidence="4" key="1">
    <citation type="journal article" date="2014" name="Int. J. Syst. Evol. Microbiol.">
        <title>Complete genome sequence of Corynebacterium casei LMG S-19264T (=DSM 44701T), isolated from a smear-ripened cheese.</title>
        <authorList>
            <consortium name="US DOE Joint Genome Institute (JGI-PGF)"/>
            <person name="Walter F."/>
            <person name="Albersmeier A."/>
            <person name="Kalinowski J."/>
            <person name="Ruckert C."/>
        </authorList>
    </citation>
    <scope>NUCLEOTIDE SEQUENCE</scope>
    <source>
        <strain evidence="4">NBRC 112290</strain>
    </source>
</reference>
<dbReference type="GO" id="GO:0005524">
    <property type="term" value="F:ATP binding"/>
    <property type="evidence" value="ECO:0007669"/>
    <property type="project" value="InterPro"/>
</dbReference>
<proteinExistence type="inferred from homology"/>
<keyword evidence="2" id="KW-0813">Transport</keyword>
<dbReference type="InterPro" id="IPR027417">
    <property type="entry name" value="P-loop_NTPase"/>
</dbReference>
<accession>A0AA37UWN3</accession>
<dbReference type="AlphaFoldDB" id="A0AA37UWN3"/>
<evidence type="ECO:0000313" key="4">
    <source>
        <dbReference type="EMBL" id="GMA30517.1"/>
    </source>
</evidence>
<feature type="domain" description="ABC transporter" evidence="3">
    <location>
        <begin position="4"/>
        <end position="54"/>
    </location>
</feature>
<dbReference type="SUPFAM" id="SSF52540">
    <property type="entry name" value="P-loop containing nucleoside triphosphate hydrolases"/>
    <property type="match status" value="1"/>
</dbReference>
<evidence type="ECO:0000256" key="1">
    <source>
        <dbReference type="ARBA" id="ARBA00005417"/>
    </source>
</evidence>
<protein>
    <recommendedName>
        <fullName evidence="3">ABC transporter domain-containing protein</fullName>
    </recommendedName>
</protein>
<dbReference type="Gene3D" id="3.40.50.300">
    <property type="entry name" value="P-loop containing nucleotide triphosphate hydrolases"/>
    <property type="match status" value="1"/>
</dbReference>
<dbReference type="Pfam" id="PF00005">
    <property type="entry name" value="ABC_tran"/>
    <property type="match status" value="1"/>
</dbReference>